<keyword evidence="2" id="KW-0812">Transmembrane</keyword>
<protein>
    <recommendedName>
        <fullName evidence="3">Distal membrane-arm assembly complex protein 1-like domain-containing protein</fullName>
    </recommendedName>
</protein>
<keyword evidence="2" id="KW-0472">Membrane</keyword>
<evidence type="ECO:0000313" key="5">
    <source>
        <dbReference type="Proteomes" id="UP000696485"/>
    </source>
</evidence>
<proteinExistence type="predicted"/>
<feature type="region of interest" description="Disordered" evidence="1">
    <location>
        <begin position="1"/>
        <end position="36"/>
    </location>
</feature>
<organism evidence="4 5">
    <name type="scientific">Podila minutissima</name>
    <dbReference type="NCBI Taxonomy" id="64525"/>
    <lineage>
        <taxon>Eukaryota</taxon>
        <taxon>Fungi</taxon>
        <taxon>Fungi incertae sedis</taxon>
        <taxon>Mucoromycota</taxon>
        <taxon>Mortierellomycotina</taxon>
        <taxon>Mortierellomycetes</taxon>
        <taxon>Mortierellales</taxon>
        <taxon>Mortierellaceae</taxon>
        <taxon>Podila</taxon>
    </lineage>
</organism>
<dbReference type="Proteomes" id="UP000696485">
    <property type="component" value="Unassembled WGS sequence"/>
</dbReference>
<evidence type="ECO:0000256" key="1">
    <source>
        <dbReference type="SAM" id="MobiDB-lite"/>
    </source>
</evidence>
<sequence>MSRPILPMSTEEKPIGSPAPTSTPAPTAPSPPTSQLPGDCLPCKLVGCAGFSGLGLYSYYQAAQLPKTLVARRLGLVAMGSGFIGAAVYRLTMPIPPPPPSDS</sequence>
<keyword evidence="2" id="KW-1133">Transmembrane helix</keyword>
<evidence type="ECO:0000259" key="3">
    <source>
        <dbReference type="Pfam" id="PF15055"/>
    </source>
</evidence>
<feature type="domain" description="Distal membrane-arm assembly complex protein 1-like" evidence="3">
    <location>
        <begin position="39"/>
        <end position="78"/>
    </location>
</feature>
<accession>A0A9P5SVV8</accession>
<name>A0A9P5SVV8_9FUNG</name>
<dbReference type="Pfam" id="PF15055">
    <property type="entry name" value="DMAC1_Dmo2"/>
    <property type="match status" value="1"/>
</dbReference>
<evidence type="ECO:0000256" key="2">
    <source>
        <dbReference type="SAM" id="Phobius"/>
    </source>
</evidence>
<evidence type="ECO:0000313" key="4">
    <source>
        <dbReference type="EMBL" id="KAF9336591.1"/>
    </source>
</evidence>
<keyword evidence="5" id="KW-1185">Reference proteome</keyword>
<dbReference type="EMBL" id="JAAAUY010000054">
    <property type="protein sequence ID" value="KAF9336591.1"/>
    <property type="molecule type" value="Genomic_DNA"/>
</dbReference>
<dbReference type="InterPro" id="IPR028036">
    <property type="entry name" value="DMAC1-like_dom"/>
</dbReference>
<feature type="transmembrane region" description="Helical" evidence="2">
    <location>
        <begin position="74"/>
        <end position="92"/>
    </location>
</feature>
<comment type="caution">
    <text evidence="4">The sequence shown here is derived from an EMBL/GenBank/DDBJ whole genome shotgun (WGS) entry which is preliminary data.</text>
</comment>
<dbReference type="AlphaFoldDB" id="A0A9P5SVV8"/>
<reference evidence="4" key="1">
    <citation type="journal article" date="2020" name="Fungal Divers.">
        <title>Resolving the Mortierellaceae phylogeny through synthesis of multi-gene phylogenetics and phylogenomics.</title>
        <authorList>
            <person name="Vandepol N."/>
            <person name="Liber J."/>
            <person name="Desiro A."/>
            <person name="Na H."/>
            <person name="Kennedy M."/>
            <person name="Barry K."/>
            <person name="Grigoriev I.V."/>
            <person name="Miller A.N."/>
            <person name="O'Donnell K."/>
            <person name="Stajich J.E."/>
            <person name="Bonito G."/>
        </authorList>
    </citation>
    <scope>NUCLEOTIDE SEQUENCE</scope>
    <source>
        <strain evidence="4">NVP1</strain>
    </source>
</reference>
<feature type="compositionally biased region" description="Pro residues" evidence="1">
    <location>
        <begin position="21"/>
        <end position="34"/>
    </location>
</feature>
<gene>
    <name evidence="4" type="ORF">BG006_008157</name>
</gene>